<gene>
    <name evidence="1" type="ORF">pdam_00006709</name>
</gene>
<name>A0A3M6UW98_POCDA</name>
<dbReference type="AlphaFoldDB" id="A0A3M6UW98"/>
<organism evidence="1 2">
    <name type="scientific">Pocillopora damicornis</name>
    <name type="common">Cauliflower coral</name>
    <name type="synonym">Millepora damicornis</name>
    <dbReference type="NCBI Taxonomy" id="46731"/>
    <lineage>
        <taxon>Eukaryota</taxon>
        <taxon>Metazoa</taxon>
        <taxon>Cnidaria</taxon>
        <taxon>Anthozoa</taxon>
        <taxon>Hexacorallia</taxon>
        <taxon>Scleractinia</taxon>
        <taxon>Astrocoeniina</taxon>
        <taxon>Pocilloporidae</taxon>
        <taxon>Pocillopora</taxon>
    </lineage>
</organism>
<protein>
    <submittedName>
        <fullName evidence="1">Uncharacterized protein</fullName>
    </submittedName>
</protein>
<proteinExistence type="predicted"/>
<evidence type="ECO:0000313" key="2">
    <source>
        <dbReference type="Proteomes" id="UP000275408"/>
    </source>
</evidence>
<dbReference type="EMBL" id="RCHS01000573">
    <property type="protein sequence ID" value="RMX57890.1"/>
    <property type="molecule type" value="Genomic_DNA"/>
</dbReference>
<dbReference type="Proteomes" id="UP000275408">
    <property type="component" value="Unassembled WGS sequence"/>
</dbReference>
<reference evidence="1 2" key="1">
    <citation type="journal article" date="2018" name="Sci. Rep.">
        <title>Comparative analysis of the Pocillopora damicornis genome highlights role of immune system in coral evolution.</title>
        <authorList>
            <person name="Cunning R."/>
            <person name="Bay R.A."/>
            <person name="Gillette P."/>
            <person name="Baker A.C."/>
            <person name="Traylor-Knowles N."/>
        </authorList>
    </citation>
    <scope>NUCLEOTIDE SEQUENCE [LARGE SCALE GENOMIC DNA]</scope>
    <source>
        <strain evidence="1">RSMAS</strain>
        <tissue evidence="1">Whole animal</tissue>
    </source>
</reference>
<comment type="caution">
    <text evidence="1">The sequence shown here is derived from an EMBL/GenBank/DDBJ whole genome shotgun (WGS) entry which is preliminary data.</text>
</comment>
<evidence type="ECO:0000313" key="1">
    <source>
        <dbReference type="EMBL" id="RMX57890.1"/>
    </source>
</evidence>
<sequence length="110" mass="12788">MDHPHQGHMSHIGYMVFDTQLDQITRWPSMLVFLKLLSCIPINNVNTILALKKHLISFLGLKELSNKYGLGDFDVKLYHMAPKSEGRVTILRTSNGIWSFRPYWLEEETN</sequence>
<keyword evidence="2" id="KW-1185">Reference proteome</keyword>
<accession>A0A3M6UW98</accession>